<dbReference type="VEuPathDB" id="FungiDB:CIMG_10588"/>
<dbReference type="OrthoDB" id="10249433at2759"/>
<dbReference type="KEGG" id="cim:CIMG_10588"/>
<dbReference type="SUPFAM" id="SSF53474">
    <property type="entry name" value="alpha/beta-Hydrolases"/>
    <property type="match status" value="1"/>
</dbReference>
<dbReference type="RefSeq" id="XP_012214248.1">
    <property type="nucleotide sequence ID" value="XM_012358825.1"/>
</dbReference>
<dbReference type="STRING" id="246410.A0A0D8JVI4"/>
<evidence type="ECO:0000259" key="2">
    <source>
        <dbReference type="Pfam" id="PF12146"/>
    </source>
</evidence>
<feature type="domain" description="Serine aminopeptidase S33" evidence="2">
    <location>
        <begin position="30"/>
        <end position="295"/>
    </location>
</feature>
<organism evidence="3 4">
    <name type="scientific">Coccidioides immitis (strain RS)</name>
    <name type="common">Valley fever fungus</name>
    <dbReference type="NCBI Taxonomy" id="246410"/>
    <lineage>
        <taxon>Eukaryota</taxon>
        <taxon>Fungi</taxon>
        <taxon>Dikarya</taxon>
        <taxon>Ascomycota</taxon>
        <taxon>Pezizomycotina</taxon>
        <taxon>Eurotiomycetes</taxon>
        <taxon>Eurotiomycetidae</taxon>
        <taxon>Onygenales</taxon>
        <taxon>Onygenaceae</taxon>
        <taxon>Coccidioides</taxon>
    </lineage>
</organism>
<dbReference type="FunCoup" id="A0A0D8JVI4">
    <property type="interactions" value="372"/>
</dbReference>
<dbReference type="GO" id="GO:0016787">
    <property type="term" value="F:hydrolase activity"/>
    <property type="evidence" value="ECO:0007669"/>
    <property type="project" value="UniProtKB-KW"/>
</dbReference>
<accession>A0A0D8JVI4</accession>
<dbReference type="Pfam" id="PF12146">
    <property type="entry name" value="Hydrolase_4"/>
    <property type="match status" value="1"/>
</dbReference>
<reference evidence="4" key="2">
    <citation type="journal article" date="2010" name="Genome Res.">
        <title>Population genomic sequencing of Coccidioides fungi reveals recent hybridization and transposon control.</title>
        <authorList>
            <person name="Neafsey D.E."/>
            <person name="Barker B.M."/>
            <person name="Sharpton T.J."/>
            <person name="Stajich J.E."/>
            <person name="Park D.J."/>
            <person name="Whiston E."/>
            <person name="Hung C.-Y."/>
            <person name="McMahan C."/>
            <person name="White J."/>
            <person name="Sykes S."/>
            <person name="Heiman D."/>
            <person name="Young S."/>
            <person name="Zeng Q."/>
            <person name="Abouelleil A."/>
            <person name="Aftuck L."/>
            <person name="Bessette D."/>
            <person name="Brown A."/>
            <person name="FitzGerald M."/>
            <person name="Lui A."/>
            <person name="Macdonald J.P."/>
            <person name="Priest M."/>
            <person name="Orbach M.J."/>
            <person name="Galgiani J.N."/>
            <person name="Kirkland T.N."/>
            <person name="Cole G.T."/>
            <person name="Birren B.W."/>
            <person name="Henn M.R."/>
            <person name="Taylor J.W."/>
            <person name="Rounsley S.D."/>
        </authorList>
    </citation>
    <scope>GENOME REANNOTATION</scope>
    <source>
        <strain evidence="4">RS</strain>
    </source>
</reference>
<evidence type="ECO:0000256" key="1">
    <source>
        <dbReference type="SAM" id="MobiDB-lite"/>
    </source>
</evidence>
<dbReference type="PANTHER" id="PTHR11614">
    <property type="entry name" value="PHOSPHOLIPASE-RELATED"/>
    <property type="match status" value="1"/>
</dbReference>
<feature type="region of interest" description="Disordered" evidence="1">
    <location>
        <begin position="314"/>
        <end position="334"/>
    </location>
</feature>
<dbReference type="GeneID" id="24163350"/>
<dbReference type="InParanoid" id="A0A0D8JVI4"/>
<reference evidence="4" key="1">
    <citation type="journal article" date="2009" name="Genome Res.">
        <title>Comparative genomic analyses of the human fungal pathogens Coccidioides and their relatives.</title>
        <authorList>
            <person name="Sharpton T.J."/>
            <person name="Stajich J.E."/>
            <person name="Rounsley S.D."/>
            <person name="Gardner M.J."/>
            <person name="Wortman J.R."/>
            <person name="Jordar V.S."/>
            <person name="Maiti R."/>
            <person name="Kodira C.D."/>
            <person name="Neafsey D.E."/>
            <person name="Zeng Q."/>
            <person name="Hung C.-Y."/>
            <person name="McMahan C."/>
            <person name="Muszewska A."/>
            <person name="Grynberg M."/>
            <person name="Mandel M.A."/>
            <person name="Kellner E.M."/>
            <person name="Barker B.M."/>
            <person name="Galgiani J.N."/>
            <person name="Orbach M.J."/>
            <person name="Kirkland T.N."/>
            <person name="Cole G.T."/>
            <person name="Henn M.R."/>
            <person name="Birren B.W."/>
            <person name="Taylor J.W."/>
        </authorList>
    </citation>
    <scope>NUCLEOTIDE SEQUENCE [LARGE SCALE GENOMIC DNA]</scope>
    <source>
        <strain evidence="4">RS</strain>
    </source>
</reference>
<dbReference type="AlphaFoldDB" id="A0A0D8JVI4"/>
<dbReference type="Gene3D" id="3.40.50.1820">
    <property type="entry name" value="alpha/beta hydrolase"/>
    <property type="match status" value="1"/>
</dbReference>
<name>A0A0D8JVI4_COCIM</name>
<proteinExistence type="predicted"/>
<keyword evidence="4" id="KW-1185">Reference proteome</keyword>
<dbReference type="OMA" id="QNAQNLW"/>
<sequence length="334" mass="36975">MTMATKTEEGWHTLPDGLKVYTKTWKPDAPPKAVIVFLHGFSDHCNAYYDFFPGLAKHGIEVRAFDQRGWGRSVPDAASRGLTGDTTLVIADIHSVLSSVYHSLQGQGNAEAPVDLKAPHIFLMGHSMGGGEVLYYMLNSTSFPPWIRGVLAYSPLVGLHPSSRPYKLTVALGRLVAKLRPSHQLYKPLDPSLMCRDPRVCEEWKQDPLCHDTGTLEGIAGMLDRAAWLDQLQHLPKDILQKAHSKSPPLWVGHGTADQINEFEATKHFAEAVAVPDKTFKAYEGAYHKLHAEPEGIKEALVKDVAEWVLARSDNVTQADSRSDEERPGSRAKL</sequence>
<dbReference type="InterPro" id="IPR051044">
    <property type="entry name" value="MAG_DAG_Lipase"/>
</dbReference>
<keyword evidence="3" id="KW-0378">Hydrolase</keyword>
<evidence type="ECO:0000313" key="4">
    <source>
        <dbReference type="Proteomes" id="UP000001261"/>
    </source>
</evidence>
<feature type="compositionally biased region" description="Basic and acidic residues" evidence="1">
    <location>
        <begin position="321"/>
        <end position="334"/>
    </location>
</feature>
<gene>
    <name evidence="3" type="ORF">CIMG_10588</name>
</gene>
<evidence type="ECO:0000313" key="3">
    <source>
        <dbReference type="EMBL" id="KJF60288.1"/>
    </source>
</evidence>
<dbReference type="InterPro" id="IPR022742">
    <property type="entry name" value="Hydrolase_4"/>
</dbReference>
<protein>
    <submittedName>
        <fullName evidence="3">Alpha/beta hydrolase</fullName>
    </submittedName>
</protein>
<dbReference type="Proteomes" id="UP000001261">
    <property type="component" value="Unassembled WGS sequence"/>
</dbReference>
<dbReference type="InterPro" id="IPR029058">
    <property type="entry name" value="AB_hydrolase_fold"/>
</dbReference>
<dbReference type="EMBL" id="GG704911">
    <property type="protein sequence ID" value="KJF60288.1"/>
    <property type="molecule type" value="Genomic_DNA"/>
</dbReference>